<dbReference type="InterPro" id="IPR007452">
    <property type="entry name" value="TamB_C"/>
</dbReference>
<dbReference type="Proteomes" id="UP001293718">
    <property type="component" value="Unassembled WGS sequence"/>
</dbReference>
<evidence type="ECO:0000313" key="8">
    <source>
        <dbReference type="EMBL" id="MDZ5460747.1"/>
    </source>
</evidence>
<feature type="compositionally biased region" description="Pro residues" evidence="5">
    <location>
        <begin position="11"/>
        <end position="23"/>
    </location>
</feature>
<evidence type="ECO:0000256" key="3">
    <source>
        <dbReference type="ARBA" id="ARBA00022989"/>
    </source>
</evidence>
<sequence>MPNDTADAQTPPTPHAPPPAVPPTRPRRRWWLALLPALLALLAAGGAALWWALSPAGLTWWLPRAGVEIAGLRGGLQGGALAFERLRWSGRNGARLDIDQFSLGNLHWTFRPPGGWLGLTLTAPSAQRVAWTSAQTGSPPLRAPASLQLPLRLRVDSLKVATLQLDAQTVSELALSAELGAQAGRVHRLNALSLRWQQMAVSASAQLGAQAPLALQGQAQAASLEGVSPPWQAALTLDGTLAQFSARATLRSPPADSNAPATPPGGKRRALPGTPAASASLDAEARFTPFADWPLPSLQARTQGLDLSALAPALPVTALTGHADLQGGSAGTPLELDLALDNARPGRWTEHRLPLRSAQVTLAARPGRRDLLELQALGLELGDARGRAGSLSGSGRWEQSTLTLDIRARQLQLSRLDPRLPALRLDGPLAAEIAGLPLPGTAPPAAAQPLPAPLRMNLRAALSGQDENRLPLQLSASLQAQREGAPGAGTWRVEVPEFNARAGTAQAQGEGRFERDATGAWQAQSRGRLRDFTLQPWWPDAPAGTSLSGQWDAQLSAAAGAALPRTLRGQASVNLSPSRLAGVPLQGDLSWRDAGAGPRAQARLQLGGNRLQVEARAAGASATPTWSVDVDAPALAVLTPLARLHPALPALWPREGSLRGQARFQGGSARDWRSEGSLETTALAAGPWKLARAQARWSLRAPQAGDAPLSLTLDAAGLQQDGAARLDSLRARLAGRWAAHELDLQASTPLRLPAWADGLTGPSNGTDLSLRGSGAWQAGAVDRWHLQLQALQARTRGGRSTPWLSAGPVQAALQFDPALRSVALSPGALDVLGAALRWSQLEWTAPATPDAAPRLRVAAELPALRAAPWLQRLQPDFGWGGDLEIGGQLRFDSTAATAGDVVLERRRGDLSRTDELGMVESFGMTDLRLALQVQDGRWTFTQAMAARHFGVLAGAQVVQSRPGLPWPAPGDALQGVLELRVDDLGVWAPWVPPGWRLGGQLHAGAGLSGRFGAPEITGRLDASRLGLRNLLQGVELRDGEIAMALRGEDAHIERFTWRAGEGRLDVTGGATFGATPGAALKLQLERFRVLGRFDRNLSVSGQAALNLQGPRLALDGRLAVDEGFIDISRSEAPALDEDVTVLHRPHAPAGAAAVAAEPSALMRNTRVELRLDLGQRLRLRGQGMDTRLAGEVLITTPGGRPQVAGTVRTLQGRYAAYGQEMEIRRGEIVFTGAPANPRLDILAIRPKLDEVQVGVQIVGTAQNPRVRLYSEPELSELDKLTWLVMGRASDNLGRTDTALLQRAALALLAGQGEGGAAGGQLFHALGLDDVAVRQREAGDVRQTVVSLGRQISSRWYVGYERGIGTAAGTWQLIYRLAQRFTLRGQSGEQNSLDVLWTWRWN</sequence>
<evidence type="ECO:0000256" key="4">
    <source>
        <dbReference type="ARBA" id="ARBA00023136"/>
    </source>
</evidence>
<dbReference type="PANTHER" id="PTHR36985">
    <property type="entry name" value="TRANSLOCATION AND ASSEMBLY MODULE SUBUNIT TAMB"/>
    <property type="match status" value="1"/>
</dbReference>
<feature type="region of interest" description="Disordered" evidence="5">
    <location>
        <begin position="248"/>
        <end position="278"/>
    </location>
</feature>
<comment type="caution">
    <text evidence="8">The sequence shown here is derived from an EMBL/GenBank/DDBJ whole genome shotgun (WGS) entry which is preliminary data.</text>
</comment>
<proteinExistence type="predicted"/>
<accession>A0ABU5IPB8</accession>
<evidence type="ECO:0000256" key="2">
    <source>
        <dbReference type="ARBA" id="ARBA00022692"/>
    </source>
</evidence>
<gene>
    <name evidence="8" type="ORF">SM757_29645</name>
</gene>
<name>A0ABU5IPB8_9BURK</name>
<feature type="domain" description="Translocation and assembly module TamB C-terminal" evidence="7">
    <location>
        <begin position="1058"/>
        <end position="1400"/>
    </location>
</feature>
<evidence type="ECO:0000256" key="5">
    <source>
        <dbReference type="SAM" id="MobiDB-lite"/>
    </source>
</evidence>
<feature type="region of interest" description="Disordered" evidence="5">
    <location>
        <begin position="1"/>
        <end position="23"/>
    </location>
</feature>
<dbReference type="Pfam" id="PF04357">
    <property type="entry name" value="TamB"/>
    <property type="match status" value="1"/>
</dbReference>
<organism evidence="8 9">
    <name type="scientific">Azohydromonas lata</name>
    <dbReference type="NCBI Taxonomy" id="45677"/>
    <lineage>
        <taxon>Bacteria</taxon>
        <taxon>Pseudomonadati</taxon>
        <taxon>Pseudomonadota</taxon>
        <taxon>Betaproteobacteria</taxon>
        <taxon>Burkholderiales</taxon>
        <taxon>Sphaerotilaceae</taxon>
        <taxon>Azohydromonas</taxon>
    </lineage>
</organism>
<evidence type="ECO:0000256" key="1">
    <source>
        <dbReference type="ARBA" id="ARBA00004167"/>
    </source>
</evidence>
<feature type="transmembrane region" description="Helical" evidence="6">
    <location>
        <begin position="30"/>
        <end position="53"/>
    </location>
</feature>
<evidence type="ECO:0000259" key="7">
    <source>
        <dbReference type="Pfam" id="PF04357"/>
    </source>
</evidence>
<keyword evidence="9" id="KW-1185">Reference proteome</keyword>
<keyword evidence="4 6" id="KW-0472">Membrane</keyword>
<keyword evidence="2 6" id="KW-0812">Transmembrane</keyword>
<dbReference type="RefSeq" id="WP_322468104.1">
    <property type="nucleotide sequence ID" value="NZ_JAXOJX010000081.1"/>
</dbReference>
<protein>
    <submittedName>
        <fullName evidence="8">Translocation/assembly module TamB domain-containing protein</fullName>
    </submittedName>
</protein>
<evidence type="ECO:0000256" key="6">
    <source>
        <dbReference type="SAM" id="Phobius"/>
    </source>
</evidence>
<comment type="subcellular location">
    <subcellularLocation>
        <location evidence="1">Membrane</location>
        <topology evidence="1">Single-pass membrane protein</topology>
    </subcellularLocation>
</comment>
<dbReference type="PANTHER" id="PTHR36985:SF1">
    <property type="entry name" value="TRANSLOCATION AND ASSEMBLY MODULE SUBUNIT TAMB"/>
    <property type="match status" value="1"/>
</dbReference>
<keyword evidence="3 6" id="KW-1133">Transmembrane helix</keyword>
<dbReference type="EMBL" id="JAXOJX010000081">
    <property type="protein sequence ID" value="MDZ5460747.1"/>
    <property type="molecule type" value="Genomic_DNA"/>
</dbReference>
<reference evidence="8 9" key="1">
    <citation type="submission" date="2023-11" db="EMBL/GenBank/DDBJ databases">
        <title>Draft genome of Azohydromonas lata strain H1 (DSM1123), a polyhydroxyalkanoate producer.</title>
        <authorList>
            <person name="Traversa D."/>
            <person name="D'Addabbo P."/>
            <person name="Pazzani C."/>
            <person name="Manzari C."/>
            <person name="Chiara M."/>
            <person name="Scrascia M."/>
        </authorList>
    </citation>
    <scope>NUCLEOTIDE SEQUENCE [LARGE SCALE GENOMIC DNA]</scope>
    <source>
        <strain evidence="8 9">H1</strain>
    </source>
</reference>
<evidence type="ECO:0000313" key="9">
    <source>
        <dbReference type="Proteomes" id="UP001293718"/>
    </source>
</evidence>